<dbReference type="OrthoDB" id="3189808at2"/>
<dbReference type="GO" id="GO:0016301">
    <property type="term" value="F:kinase activity"/>
    <property type="evidence" value="ECO:0007669"/>
    <property type="project" value="UniProtKB-KW"/>
</dbReference>
<reference evidence="3 4" key="1">
    <citation type="submission" date="2019-06" db="EMBL/GenBank/DDBJ databases">
        <title>Sequencing the genomes of 1000 actinobacteria strains.</title>
        <authorList>
            <person name="Klenk H.-P."/>
        </authorList>
    </citation>
    <scope>NUCLEOTIDE SEQUENCE [LARGE SCALE GENOMIC DNA]</scope>
    <source>
        <strain evidence="3 4">DSM 43866</strain>
    </source>
</reference>
<gene>
    <name evidence="3" type="ORF">FHX34_106154</name>
</gene>
<keyword evidence="4" id="KW-1185">Reference proteome</keyword>
<dbReference type="AlphaFoldDB" id="A0A561VIM4"/>
<evidence type="ECO:0000313" key="4">
    <source>
        <dbReference type="Proteomes" id="UP000320239"/>
    </source>
</evidence>
<keyword evidence="3" id="KW-0808">Transferase</keyword>
<dbReference type="InterPro" id="IPR036390">
    <property type="entry name" value="WH_DNA-bd_sf"/>
</dbReference>
<dbReference type="RefSeq" id="WP_122978194.1">
    <property type="nucleotide sequence ID" value="NZ_BOMX01000134.1"/>
</dbReference>
<feature type="region of interest" description="Disordered" evidence="2">
    <location>
        <begin position="408"/>
        <end position="460"/>
    </location>
</feature>
<dbReference type="InterPro" id="IPR049874">
    <property type="entry name" value="ROK_cs"/>
</dbReference>
<name>A0A561VIM4_ACTTI</name>
<dbReference type="Gene3D" id="1.10.10.10">
    <property type="entry name" value="Winged helix-like DNA-binding domain superfamily/Winged helix DNA-binding domain"/>
    <property type="match status" value="2"/>
</dbReference>
<accession>A0A561VIM4</accession>
<organism evidence="3 4">
    <name type="scientific">Actinoplanes teichomyceticus</name>
    <dbReference type="NCBI Taxonomy" id="1867"/>
    <lineage>
        <taxon>Bacteria</taxon>
        <taxon>Bacillati</taxon>
        <taxon>Actinomycetota</taxon>
        <taxon>Actinomycetes</taxon>
        <taxon>Micromonosporales</taxon>
        <taxon>Micromonosporaceae</taxon>
        <taxon>Actinoplanes</taxon>
    </lineage>
</organism>
<dbReference type="Gene3D" id="3.30.420.40">
    <property type="match status" value="4"/>
</dbReference>
<protein>
    <submittedName>
        <fullName evidence="3">Putative NBD/HSP70 family sugar kinase</fullName>
    </submittedName>
</protein>
<dbReference type="InterPro" id="IPR000600">
    <property type="entry name" value="ROK"/>
</dbReference>
<dbReference type="InterPro" id="IPR036388">
    <property type="entry name" value="WH-like_DNA-bd_sf"/>
</dbReference>
<feature type="compositionally biased region" description="Low complexity" evidence="2">
    <location>
        <begin position="438"/>
        <end position="448"/>
    </location>
</feature>
<dbReference type="EMBL" id="VIWY01000006">
    <property type="protein sequence ID" value="TWG11424.1"/>
    <property type="molecule type" value="Genomic_DNA"/>
</dbReference>
<feature type="compositionally biased region" description="Low complexity" evidence="2">
    <location>
        <begin position="408"/>
        <end position="431"/>
    </location>
</feature>
<keyword evidence="3" id="KW-0418">Kinase</keyword>
<dbReference type="Proteomes" id="UP000320239">
    <property type="component" value="Unassembled WGS sequence"/>
</dbReference>
<dbReference type="PANTHER" id="PTHR18964:SF173">
    <property type="entry name" value="GLUCOKINASE"/>
    <property type="match status" value="1"/>
</dbReference>
<sequence length="826" mass="84539">MSPPAGGRRVHQVRRDLLFAAVRDAGRISRADLVRRTGMARMTVNGLVAELVAAGLLAEEEAVPDGTRAGRPARSVTVAAAAGGVVGAVVEADGVHVVTVDLAGRPRAERHLRVDTADPQVVLDAIAEFVSSAGRVWSTVVGLSAPISGGVVQSSSVLPAWSGIAAAGELRRRLAHRVTVRNDADLCVLGEVRYGVAAGHQHVCHLRVASGIGCGLLLGGVPHTGATGVAGEIGHVQVDETGALCRCGNRGCLETIASPREILAALSATYGEPLTAARAVELARHDATAERVLADAGRMIGRVVADLANTVNPSLVVLDGPLIEPDGPLVHGVRDSLRRYAQPEVAQSTQVRVSALGGRAALLGAVAAALRATPSARGDRAFTRAGAGPVAPFALAPAAVVPAADAPASRDGAAPAAGEGLTSRDGAAPAAGDPPPAGSSAAVAPAAAARRRELSPARRERLVRRDMITDVLRGRGPTARSDIVRLTRLPRAAVVDLLAELCHDGVVEPCPPGASRSGRPSPHFRLAAAAGVLLGLALGPEGVRAVVADGAGRVIDDGFRPLPAGHETLQLMRTAAEFARELMDRHGAHATVAVSVPSPVHPLTGRFGARSVLPMFSGFSPAEEIAAVLGRPVQVHNNAQLCALAEARRGAARGARDVLYLRADQFTGAGIVAGGRMHQGAIGYAGEVGHLNVREIGPLCICGSRGCLSAFLAPAYFGALLERPRLGSLSEDRLVALAVAGDRPARRALVDAGRLIGRTVTPLCDVLNPAVVVVGGRYTEPGAFVVDGVREALHRHCAPSAAAGLTVVPAALGRDAEPLGAIESLL</sequence>
<proteinExistence type="inferred from homology"/>
<evidence type="ECO:0000313" key="3">
    <source>
        <dbReference type="EMBL" id="TWG11424.1"/>
    </source>
</evidence>
<evidence type="ECO:0000256" key="2">
    <source>
        <dbReference type="SAM" id="MobiDB-lite"/>
    </source>
</evidence>
<dbReference type="InterPro" id="IPR043129">
    <property type="entry name" value="ATPase_NBD"/>
</dbReference>
<dbReference type="SUPFAM" id="SSF53067">
    <property type="entry name" value="Actin-like ATPase domain"/>
    <property type="match status" value="3"/>
</dbReference>
<comment type="similarity">
    <text evidence="1">Belongs to the ROK (NagC/XylR) family.</text>
</comment>
<dbReference type="PROSITE" id="PS01125">
    <property type="entry name" value="ROK"/>
    <property type="match status" value="1"/>
</dbReference>
<feature type="compositionally biased region" description="Basic and acidic residues" evidence="2">
    <location>
        <begin position="450"/>
        <end position="460"/>
    </location>
</feature>
<dbReference type="PANTHER" id="PTHR18964">
    <property type="entry name" value="ROK (REPRESSOR, ORF, KINASE) FAMILY"/>
    <property type="match status" value="1"/>
</dbReference>
<comment type="caution">
    <text evidence="3">The sequence shown here is derived from an EMBL/GenBank/DDBJ whole genome shotgun (WGS) entry which is preliminary data.</text>
</comment>
<dbReference type="Pfam" id="PF00480">
    <property type="entry name" value="ROK"/>
    <property type="match status" value="2"/>
</dbReference>
<evidence type="ECO:0000256" key="1">
    <source>
        <dbReference type="ARBA" id="ARBA00006479"/>
    </source>
</evidence>
<dbReference type="SUPFAM" id="SSF46785">
    <property type="entry name" value="Winged helix' DNA-binding domain"/>
    <property type="match status" value="2"/>
</dbReference>